<keyword evidence="2" id="KW-1185">Reference proteome</keyword>
<accession>A0A9N7ZAM0</accession>
<comment type="caution">
    <text evidence="1">The sequence shown here is derived from an EMBL/GenBank/DDBJ whole genome shotgun (WGS) entry which is preliminary data.</text>
</comment>
<protein>
    <submittedName>
        <fullName evidence="1">Uncharacterized protein</fullName>
    </submittedName>
</protein>
<evidence type="ECO:0000313" key="1">
    <source>
        <dbReference type="EMBL" id="CAB1457275.1"/>
    </source>
</evidence>
<dbReference type="AlphaFoldDB" id="A0A9N7ZAM0"/>
<reference evidence="1" key="1">
    <citation type="submission" date="2020-03" db="EMBL/GenBank/DDBJ databases">
        <authorList>
            <person name="Weist P."/>
        </authorList>
    </citation>
    <scope>NUCLEOTIDE SEQUENCE</scope>
</reference>
<sequence length="111" mass="12230">MNSQQEILCSDAFTTATNLPEDSGSRDYDNDLTVSPAPYLAKKTSFLILLDAPWQGGGVALEASSCGSAVHMGRDRLSYFKPDRCFHQTTSWKFTFVLQITALYPSDNLAD</sequence>
<gene>
    <name evidence="1" type="ORF">PLEPLA_LOCUS45097</name>
</gene>
<dbReference type="EMBL" id="CADEAL010004334">
    <property type="protein sequence ID" value="CAB1457275.1"/>
    <property type="molecule type" value="Genomic_DNA"/>
</dbReference>
<evidence type="ECO:0000313" key="2">
    <source>
        <dbReference type="Proteomes" id="UP001153269"/>
    </source>
</evidence>
<dbReference type="Proteomes" id="UP001153269">
    <property type="component" value="Unassembled WGS sequence"/>
</dbReference>
<proteinExistence type="predicted"/>
<name>A0A9N7ZAM0_PLEPL</name>
<organism evidence="1 2">
    <name type="scientific">Pleuronectes platessa</name>
    <name type="common">European plaice</name>
    <dbReference type="NCBI Taxonomy" id="8262"/>
    <lineage>
        <taxon>Eukaryota</taxon>
        <taxon>Metazoa</taxon>
        <taxon>Chordata</taxon>
        <taxon>Craniata</taxon>
        <taxon>Vertebrata</taxon>
        <taxon>Euteleostomi</taxon>
        <taxon>Actinopterygii</taxon>
        <taxon>Neopterygii</taxon>
        <taxon>Teleostei</taxon>
        <taxon>Neoteleostei</taxon>
        <taxon>Acanthomorphata</taxon>
        <taxon>Carangaria</taxon>
        <taxon>Pleuronectiformes</taxon>
        <taxon>Pleuronectoidei</taxon>
        <taxon>Pleuronectidae</taxon>
        <taxon>Pleuronectes</taxon>
    </lineage>
</organism>